<dbReference type="STRING" id="914237.A0A1E1LHD5"/>
<dbReference type="Proteomes" id="UP000178129">
    <property type="component" value="Unassembled WGS sequence"/>
</dbReference>
<evidence type="ECO:0000313" key="3">
    <source>
        <dbReference type="Proteomes" id="UP000178129"/>
    </source>
</evidence>
<evidence type="ECO:0000313" key="2">
    <source>
        <dbReference type="EMBL" id="CZT09834.1"/>
    </source>
</evidence>
<evidence type="ECO:0000256" key="1">
    <source>
        <dbReference type="SAM" id="MobiDB-lite"/>
    </source>
</evidence>
<feature type="region of interest" description="Disordered" evidence="1">
    <location>
        <begin position="40"/>
        <end position="113"/>
    </location>
</feature>
<protein>
    <submittedName>
        <fullName evidence="2">Uncharacterized protein</fullName>
    </submittedName>
</protein>
<keyword evidence="3" id="KW-1185">Reference proteome</keyword>
<dbReference type="EMBL" id="FJUW01000052">
    <property type="protein sequence ID" value="CZT09834.1"/>
    <property type="molecule type" value="Genomic_DNA"/>
</dbReference>
<sequence>MNRIPRRLGTSSSAFFSRRLCHVHAFQRRVAFRCIHSRASVETRGSRSEDKNKNSVLENSPEIVGSHGGAPLAVKGKQSQGGTKGEIWRYTKAKSRHRPHVLNPGRKPALKRHRKFNDPYALTSSEPPRQKPRTILGERRPRQISTETPPQISCTIVYDVPEQATKENFLGYLRDSSKMNYTTQWRTWPRNNRNQALVILFTPGLAAFVENDPSFVPDVLKAMTRTSTVFYEHALEVDVVCGCVDGLAPLPSVLSKSRAERSREGFSILHGSRDSTLPLIWTNTEAPPSRSPSMQATITLRKGDHGPPDLTLPLANTLFKNGRLSTLLVSNWHWRPSAKESWVLKKGPSERSNVNINVFGDATKRQPSLVLPAVRLTPARPIVSGLGNIVRTIDFGAEDGIGPASRELEPTVTKYLQTMGHGNTTINVWALVVPPESVPMAAKSGTPMDPNTKGRYWLTDTSDTLQKNWLSSYNDDATTSRYIAALINTKNAKLCRVLSGGGGWGAKQGLLSLDPQITYDEIPEARFDFSGGSLEDQQTSALGNIAQAGAFVQFFVARREHLTRPVEPGGVYLNALRKSAVFGAVPSTVDDVLVPSSETSRDSTGSRRAWKSDDTIHTHRGHFGFVSERGMFLRHGRNYNPERPNEPCNFTKIDLPHSYFYMDYRSWGEGKPGTPVGARSVNTEGNAVQNVENTDHQSEENTPAGSSSSRKVTGLRFRRFKSRLSTQEKQFLYHERTYRKWVTVKERKLAEHETIRGIEHFNIKRQAKKEEPSGKWKDVYVSLPSEDV</sequence>
<gene>
    <name evidence="2" type="ORF">RCO7_02194</name>
</gene>
<feature type="region of interest" description="Disordered" evidence="1">
    <location>
        <begin position="118"/>
        <end position="137"/>
    </location>
</feature>
<feature type="region of interest" description="Disordered" evidence="1">
    <location>
        <begin position="690"/>
        <end position="712"/>
    </location>
</feature>
<dbReference type="InParanoid" id="A0A1E1LHD5"/>
<dbReference type="AlphaFoldDB" id="A0A1E1LHD5"/>
<organism evidence="2 3">
    <name type="scientific">Rhynchosporium graminicola</name>
    <dbReference type="NCBI Taxonomy" id="2792576"/>
    <lineage>
        <taxon>Eukaryota</taxon>
        <taxon>Fungi</taxon>
        <taxon>Dikarya</taxon>
        <taxon>Ascomycota</taxon>
        <taxon>Pezizomycotina</taxon>
        <taxon>Leotiomycetes</taxon>
        <taxon>Helotiales</taxon>
        <taxon>Ploettnerulaceae</taxon>
        <taxon>Rhynchosporium</taxon>
    </lineage>
</organism>
<proteinExistence type="predicted"/>
<feature type="compositionally biased region" description="Polar residues" evidence="1">
    <location>
        <begin position="700"/>
        <end position="711"/>
    </location>
</feature>
<comment type="caution">
    <text evidence="2">The sequence shown here is derived from an EMBL/GenBank/DDBJ whole genome shotgun (WGS) entry which is preliminary data.</text>
</comment>
<accession>A0A1E1LHD5</accession>
<feature type="compositionally biased region" description="Basic and acidic residues" evidence="1">
    <location>
        <begin position="40"/>
        <end position="53"/>
    </location>
</feature>
<reference evidence="3" key="1">
    <citation type="submission" date="2016-03" db="EMBL/GenBank/DDBJ databases">
        <authorList>
            <person name="Ploux O."/>
        </authorList>
    </citation>
    <scope>NUCLEOTIDE SEQUENCE [LARGE SCALE GENOMIC DNA]</scope>
    <source>
        <strain evidence="3">UK7</strain>
    </source>
</reference>
<name>A0A1E1LHD5_9HELO</name>
<feature type="compositionally biased region" description="Basic residues" evidence="1">
    <location>
        <begin position="91"/>
        <end position="100"/>
    </location>
</feature>